<accession>A0A6B9XWV9</accession>
<gene>
    <name evidence="1" type="primary">orf05653</name>
    <name evidence="1" type="ORF">Q903MT_gene5621</name>
</gene>
<dbReference type="AlphaFoldDB" id="A0A6B9XWV9"/>
<keyword evidence="1" id="KW-0496">Mitochondrion</keyword>
<organism evidence="1">
    <name type="scientific">Picea sitchensis</name>
    <name type="common">Sitka spruce</name>
    <name type="synonym">Pinus sitchensis</name>
    <dbReference type="NCBI Taxonomy" id="3332"/>
    <lineage>
        <taxon>Eukaryota</taxon>
        <taxon>Viridiplantae</taxon>
        <taxon>Streptophyta</taxon>
        <taxon>Embryophyta</taxon>
        <taxon>Tracheophyta</taxon>
        <taxon>Spermatophyta</taxon>
        <taxon>Pinopsida</taxon>
        <taxon>Pinidae</taxon>
        <taxon>Conifers I</taxon>
        <taxon>Pinales</taxon>
        <taxon>Pinaceae</taxon>
        <taxon>Picea</taxon>
    </lineage>
</organism>
<evidence type="ECO:0000313" key="1">
    <source>
        <dbReference type="EMBL" id="QHR91586.1"/>
    </source>
</evidence>
<protein>
    <submittedName>
        <fullName evidence="1">Uncharacterized protein</fullName>
    </submittedName>
</protein>
<geneLocation type="mitochondrion" evidence="1"/>
<reference evidence="1" key="1">
    <citation type="submission" date="2019-03" db="EMBL/GenBank/DDBJ databases">
        <title>Largest Complete Mitochondrial Genome of a Gymnosperm, Sitka Spruce (Picea sitchensis), Indicates Complex Physical Structure.</title>
        <authorList>
            <person name="Jackman S.D."/>
            <person name="Coombe L."/>
            <person name="Warren R."/>
            <person name="Kirk H."/>
            <person name="Trinh E."/>
            <person name="McLeod T."/>
            <person name="Pleasance S."/>
            <person name="Pandoh P."/>
            <person name="Zhao Y."/>
            <person name="Coope R."/>
            <person name="Bousquet J."/>
            <person name="Bohlmann J.C."/>
            <person name="Jones S.J.M."/>
            <person name="Birol I."/>
        </authorList>
    </citation>
    <scope>NUCLEOTIDE SEQUENCE</scope>
    <source>
        <strain evidence="1">Q903</strain>
    </source>
</reference>
<dbReference type="EMBL" id="MK697702">
    <property type="protein sequence ID" value="QHR91586.1"/>
    <property type="molecule type" value="Genomic_DNA"/>
</dbReference>
<name>A0A6B9XWV9_PICSI</name>
<sequence length="70" mass="7977">MCFRFLTTPHSIWARPELNNSGISLTTPHFDQGKADPLIIRSSSKPDLTMKVHLSLTLVQVQGRSRMSYY</sequence>
<proteinExistence type="predicted"/>